<evidence type="ECO:0000313" key="2">
    <source>
        <dbReference type="EMBL" id="KXH60262.1"/>
    </source>
</evidence>
<dbReference type="Proteomes" id="UP000070121">
    <property type="component" value="Unassembled WGS sequence"/>
</dbReference>
<protein>
    <submittedName>
        <fullName evidence="2">Uncharacterized protein</fullName>
    </submittedName>
</protein>
<gene>
    <name evidence="2" type="ORF">CSAL01_03082</name>
</gene>
<accession>A0A135UIM9</accession>
<reference evidence="2 3" key="1">
    <citation type="submission" date="2014-02" db="EMBL/GenBank/DDBJ databases">
        <title>The genome sequence of Colletotrichum salicis CBS 607.94.</title>
        <authorList>
            <person name="Baroncelli R."/>
            <person name="Thon M.R."/>
        </authorList>
    </citation>
    <scope>NUCLEOTIDE SEQUENCE [LARGE SCALE GENOMIC DNA]</scope>
    <source>
        <strain evidence="2 3">CBS 607.94</strain>
    </source>
</reference>
<proteinExistence type="predicted"/>
<keyword evidence="3" id="KW-1185">Reference proteome</keyword>
<name>A0A135UIM9_9PEZI</name>
<evidence type="ECO:0000256" key="1">
    <source>
        <dbReference type="SAM" id="MobiDB-lite"/>
    </source>
</evidence>
<dbReference type="AlphaFoldDB" id="A0A135UIM9"/>
<dbReference type="OrthoDB" id="10671795at2759"/>
<feature type="compositionally biased region" description="Low complexity" evidence="1">
    <location>
        <begin position="149"/>
        <end position="170"/>
    </location>
</feature>
<sequence length="336" mass="36322">MTPLLLLPRSLVLVPSRPSQLAEHNLLHLAGTWVGPGKCHKRSPTSTACPGAFTIVPIHTPAAAAHRQLLAQPVARASHRIASHHIAGSPPSTSRQPPPSDSHHPPHPLSAINSSTQQATHIEHQRPVSRIQKARYLHTSGPSGPSPLSPGFQFQPSRRPASPPRAQGSRVSPPAAPFLHSSRVTANNSPRDRVHLTQKRPPTSCDQSRSGSRGALASPRRHCHPPCRSLSLPPPAAHCSAQRITNCHQTTLCPAVTFIFHSLLSRDANSRPDLSLPLESPPIDDKTSDQLIPIENATLFLYPPSPTIILVSPWQSRLLRILSLFLSVALVLRSVT</sequence>
<comment type="caution">
    <text evidence="2">The sequence shown here is derived from an EMBL/GenBank/DDBJ whole genome shotgun (WGS) entry which is preliminary data.</text>
</comment>
<evidence type="ECO:0000313" key="3">
    <source>
        <dbReference type="Proteomes" id="UP000070121"/>
    </source>
</evidence>
<feature type="region of interest" description="Disordered" evidence="1">
    <location>
        <begin position="85"/>
        <end position="221"/>
    </location>
</feature>
<dbReference type="EMBL" id="JFFI01001403">
    <property type="protein sequence ID" value="KXH60262.1"/>
    <property type="molecule type" value="Genomic_DNA"/>
</dbReference>
<feature type="compositionally biased region" description="Polar residues" evidence="1">
    <location>
        <begin position="111"/>
        <end position="120"/>
    </location>
</feature>
<organism evidence="2 3">
    <name type="scientific">Colletotrichum salicis</name>
    <dbReference type="NCBI Taxonomy" id="1209931"/>
    <lineage>
        <taxon>Eukaryota</taxon>
        <taxon>Fungi</taxon>
        <taxon>Dikarya</taxon>
        <taxon>Ascomycota</taxon>
        <taxon>Pezizomycotina</taxon>
        <taxon>Sordariomycetes</taxon>
        <taxon>Hypocreomycetidae</taxon>
        <taxon>Glomerellales</taxon>
        <taxon>Glomerellaceae</taxon>
        <taxon>Colletotrichum</taxon>
        <taxon>Colletotrichum acutatum species complex</taxon>
    </lineage>
</organism>
<feature type="compositionally biased region" description="Polar residues" evidence="1">
    <location>
        <begin position="200"/>
        <end position="211"/>
    </location>
</feature>